<dbReference type="Pfam" id="PF01979">
    <property type="entry name" value="Amidohydro_1"/>
    <property type="match status" value="1"/>
</dbReference>
<dbReference type="InterPro" id="IPR011059">
    <property type="entry name" value="Metal-dep_hydrolase_composite"/>
</dbReference>
<dbReference type="RefSeq" id="WP_025605732.1">
    <property type="nucleotide sequence ID" value="NZ_CP021235.1"/>
</dbReference>
<accession>A0A1X9YQK4</accession>
<evidence type="ECO:0000313" key="2">
    <source>
        <dbReference type="EMBL" id="ARS35166.1"/>
    </source>
</evidence>
<dbReference type="SUPFAM" id="SSF51338">
    <property type="entry name" value="Composite domain of metallo-dependent hydrolases"/>
    <property type="match status" value="1"/>
</dbReference>
<name>A0A1X9YQK4_9BACT</name>
<gene>
    <name evidence="2" type="ORF">CA264_06760</name>
</gene>
<dbReference type="EMBL" id="CP021235">
    <property type="protein sequence ID" value="ARS35166.1"/>
    <property type="molecule type" value="Genomic_DNA"/>
</dbReference>
<dbReference type="Proteomes" id="UP000266292">
    <property type="component" value="Chromosome"/>
</dbReference>
<dbReference type="Gene3D" id="2.30.40.10">
    <property type="entry name" value="Urease, subunit C, domain 1"/>
    <property type="match status" value="1"/>
</dbReference>
<dbReference type="AlphaFoldDB" id="A0A1X9YQK4"/>
<sequence>MKITLDSFLLLTFLWLTAACQPKQKVDYIIHNVRLFDGVEVREEVSVVVDDGKIVDITSEIGRYIAEEVIEAGGYTIIPPLIDAHVHISSLAQLHASLREGVFAVVDLHSPPGVANKLKASRDSFLHASLLSSGPALTVAGGHGTQFGAPIPTVTKEREPRTFVADRVKEGADLLKIIREPMLPTLDYETIGALIKASHQFDKLAVGHISTAGDATKISELGIDVVSHIWLDRKMTDEELSLLQEKKPFVIPTLLVTRELLQFREKQGGANHYLPFQDIRQEVNRLHKAGITLLAGTDAPNLGLKFGESLITEMKLLVSVGLSETEALKTATVKPIQAFGLDQNLLPRRGHSANFILVEGNPTVDITSLQKIKEVWVMGKRTKK</sequence>
<keyword evidence="3" id="KW-1185">Reference proteome</keyword>
<dbReference type="STRING" id="709015.GCA_000472485_01350"/>
<dbReference type="Gene3D" id="3.30.110.90">
    <property type="entry name" value="Amidohydrolase"/>
    <property type="match status" value="1"/>
</dbReference>
<protein>
    <recommendedName>
        <fullName evidence="1">Amidohydrolase-related domain-containing protein</fullName>
    </recommendedName>
</protein>
<proteinExistence type="predicted"/>
<dbReference type="KEGG" id="pact:CA264_06760"/>
<dbReference type="InterPro" id="IPR032466">
    <property type="entry name" value="Metal_Hydrolase"/>
</dbReference>
<dbReference type="InterPro" id="IPR051781">
    <property type="entry name" value="Metallo-dep_Hydrolase"/>
</dbReference>
<dbReference type="PANTHER" id="PTHR43135">
    <property type="entry name" value="ALPHA-D-RIBOSE 1-METHYLPHOSPHONATE 5-TRIPHOSPHATE DIPHOSPHATASE"/>
    <property type="match status" value="1"/>
</dbReference>
<evidence type="ECO:0000259" key="1">
    <source>
        <dbReference type="Pfam" id="PF01979"/>
    </source>
</evidence>
<organism evidence="2 3">
    <name type="scientific">Pontibacter actiniarum</name>
    <dbReference type="NCBI Taxonomy" id="323450"/>
    <lineage>
        <taxon>Bacteria</taxon>
        <taxon>Pseudomonadati</taxon>
        <taxon>Bacteroidota</taxon>
        <taxon>Cytophagia</taxon>
        <taxon>Cytophagales</taxon>
        <taxon>Hymenobacteraceae</taxon>
        <taxon>Pontibacter</taxon>
    </lineage>
</organism>
<evidence type="ECO:0000313" key="3">
    <source>
        <dbReference type="Proteomes" id="UP000266292"/>
    </source>
</evidence>
<dbReference type="GO" id="GO:0016810">
    <property type="term" value="F:hydrolase activity, acting on carbon-nitrogen (but not peptide) bonds"/>
    <property type="evidence" value="ECO:0007669"/>
    <property type="project" value="InterPro"/>
</dbReference>
<dbReference type="Gene3D" id="3.40.50.10910">
    <property type="entry name" value="Amidohydrolase"/>
    <property type="match status" value="1"/>
</dbReference>
<dbReference type="PANTHER" id="PTHR43135:SF3">
    <property type="entry name" value="ALPHA-D-RIBOSE 1-METHYLPHOSPHONATE 5-TRIPHOSPHATE DIPHOSPHATASE"/>
    <property type="match status" value="1"/>
</dbReference>
<dbReference type="PROSITE" id="PS51257">
    <property type="entry name" value="PROKAR_LIPOPROTEIN"/>
    <property type="match status" value="1"/>
</dbReference>
<dbReference type="SUPFAM" id="SSF51556">
    <property type="entry name" value="Metallo-dependent hydrolases"/>
    <property type="match status" value="1"/>
</dbReference>
<dbReference type="InterPro" id="IPR006680">
    <property type="entry name" value="Amidohydro-rel"/>
</dbReference>
<reference evidence="3" key="1">
    <citation type="submission" date="2017-05" db="EMBL/GenBank/DDBJ databases">
        <authorList>
            <person name="Ray J."/>
            <person name="Price M."/>
            <person name="Deutschbauer A."/>
        </authorList>
    </citation>
    <scope>NUCLEOTIDE SEQUENCE [LARGE SCALE GENOMIC DNA]</scope>
    <source>
        <strain evidence="3">DSM 19842</strain>
    </source>
</reference>
<dbReference type="Gene3D" id="1.20.58.520">
    <property type="entry name" value="Amidohydrolase"/>
    <property type="match status" value="1"/>
</dbReference>
<dbReference type="OrthoDB" id="9797498at2"/>
<feature type="domain" description="Amidohydrolase-related" evidence="1">
    <location>
        <begin position="76"/>
        <end position="381"/>
    </location>
</feature>